<feature type="non-terminal residue" evidence="1">
    <location>
        <position position="1"/>
    </location>
</feature>
<feature type="non-terminal residue" evidence="1">
    <location>
        <position position="50"/>
    </location>
</feature>
<keyword evidence="2" id="KW-1185">Reference proteome</keyword>
<proteinExistence type="predicted"/>
<sequence>DPVSQAIPRLRRCTQPCQDNDHVKGSSHAVKHRIVWLRRCLRPCQINDHA</sequence>
<evidence type="ECO:0000313" key="1">
    <source>
        <dbReference type="EMBL" id="PTB72283.1"/>
    </source>
</evidence>
<gene>
    <name evidence="1" type="ORF">M440DRAFT_1314102</name>
</gene>
<reference evidence="1 2" key="1">
    <citation type="submission" date="2016-07" db="EMBL/GenBank/DDBJ databases">
        <title>Multiple horizontal gene transfer events from other fungi enriched the ability of initially mycotrophic Trichoderma (Ascomycota) to feed on dead plant biomass.</title>
        <authorList>
            <consortium name="DOE Joint Genome Institute"/>
            <person name="Aerts A."/>
            <person name="Atanasova L."/>
            <person name="Chenthamara K."/>
            <person name="Zhang J."/>
            <person name="Grujic M."/>
            <person name="Henrissat B."/>
            <person name="Kuo A."/>
            <person name="Salamov A."/>
            <person name="Lipzen A."/>
            <person name="Labutti K."/>
            <person name="Barry K."/>
            <person name="Miao Y."/>
            <person name="Rahimi M.J."/>
            <person name="Shen Q."/>
            <person name="Grigoriev I.V."/>
            <person name="Kubicek C.P."/>
            <person name="Druzhinina I.S."/>
        </authorList>
    </citation>
    <scope>NUCLEOTIDE SEQUENCE [LARGE SCALE GENOMIC DNA]</scope>
    <source>
        <strain evidence="1 2">ATCC 18648</strain>
    </source>
</reference>
<evidence type="ECO:0000313" key="2">
    <source>
        <dbReference type="Proteomes" id="UP000240760"/>
    </source>
</evidence>
<protein>
    <submittedName>
        <fullName evidence="1">Uncharacterized protein</fullName>
    </submittedName>
</protein>
<organism evidence="1 2">
    <name type="scientific">Trichoderma longibrachiatum ATCC 18648</name>
    <dbReference type="NCBI Taxonomy" id="983965"/>
    <lineage>
        <taxon>Eukaryota</taxon>
        <taxon>Fungi</taxon>
        <taxon>Dikarya</taxon>
        <taxon>Ascomycota</taxon>
        <taxon>Pezizomycotina</taxon>
        <taxon>Sordariomycetes</taxon>
        <taxon>Hypocreomycetidae</taxon>
        <taxon>Hypocreales</taxon>
        <taxon>Hypocreaceae</taxon>
        <taxon>Trichoderma</taxon>
    </lineage>
</organism>
<dbReference type="OrthoDB" id="10458318at2759"/>
<dbReference type="EMBL" id="KZ679142">
    <property type="protein sequence ID" value="PTB72283.1"/>
    <property type="molecule type" value="Genomic_DNA"/>
</dbReference>
<name>A0A2T4BSK0_TRILO</name>
<dbReference type="AlphaFoldDB" id="A0A2T4BSK0"/>
<dbReference type="Proteomes" id="UP000240760">
    <property type="component" value="Unassembled WGS sequence"/>
</dbReference>
<accession>A0A2T4BSK0</accession>